<organism evidence="1 2">
    <name type="scientific">Actinomadura rubrisoli</name>
    <dbReference type="NCBI Taxonomy" id="2530368"/>
    <lineage>
        <taxon>Bacteria</taxon>
        <taxon>Bacillati</taxon>
        <taxon>Actinomycetota</taxon>
        <taxon>Actinomycetes</taxon>
        <taxon>Streptosporangiales</taxon>
        <taxon>Thermomonosporaceae</taxon>
        <taxon>Actinomadura</taxon>
    </lineage>
</organism>
<gene>
    <name evidence="1" type="ORF">E1298_05640</name>
</gene>
<proteinExistence type="predicted"/>
<dbReference type="Proteomes" id="UP000294513">
    <property type="component" value="Unassembled WGS sequence"/>
</dbReference>
<dbReference type="EMBL" id="SMKU01000014">
    <property type="protein sequence ID" value="TDD95126.1"/>
    <property type="molecule type" value="Genomic_DNA"/>
</dbReference>
<dbReference type="PROSITE" id="PS51257">
    <property type="entry name" value="PROKAR_LIPOPROTEIN"/>
    <property type="match status" value="1"/>
</dbReference>
<dbReference type="RefSeq" id="WP_165975315.1">
    <property type="nucleotide sequence ID" value="NZ_SMKU01000014.1"/>
</dbReference>
<dbReference type="AlphaFoldDB" id="A0A4R5C907"/>
<evidence type="ECO:0000313" key="1">
    <source>
        <dbReference type="EMBL" id="TDD95126.1"/>
    </source>
</evidence>
<name>A0A4R5C907_9ACTN</name>
<keyword evidence="2" id="KW-1185">Reference proteome</keyword>
<reference evidence="1 2" key="1">
    <citation type="submission" date="2019-03" db="EMBL/GenBank/DDBJ databases">
        <title>Draft genome sequences of novel Actinobacteria.</title>
        <authorList>
            <person name="Sahin N."/>
            <person name="Ay H."/>
            <person name="Saygin H."/>
        </authorList>
    </citation>
    <scope>NUCLEOTIDE SEQUENCE [LARGE SCALE GENOMIC DNA]</scope>
    <source>
        <strain evidence="1 2">H3C3</strain>
    </source>
</reference>
<accession>A0A4R5C907</accession>
<comment type="caution">
    <text evidence="1">The sequence shown here is derived from an EMBL/GenBank/DDBJ whole genome shotgun (WGS) entry which is preliminary data.</text>
</comment>
<evidence type="ECO:0000313" key="2">
    <source>
        <dbReference type="Proteomes" id="UP000294513"/>
    </source>
</evidence>
<protein>
    <recommendedName>
        <fullName evidence="3">Lipoprotein</fullName>
    </recommendedName>
</protein>
<sequence length="112" mass="11864">MQRSVPVLAVLALGGALLLGGCRYHSHSCHYRGCHVTVSGAGQTVEVSGVHLTVSRISSQGMTVATDGSGPTVIGVGQSTRVGRFKIKVASADNDKVKFDIEGEWIWVRPFL</sequence>
<evidence type="ECO:0008006" key="3">
    <source>
        <dbReference type="Google" id="ProtNLM"/>
    </source>
</evidence>